<dbReference type="SUPFAM" id="SSF54768">
    <property type="entry name" value="dsRNA-binding domain-like"/>
    <property type="match status" value="2"/>
</dbReference>
<evidence type="ECO:0000259" key="2">
    <source>
        <dbReference type="SMART" id="SM00358"/>
    </source>
</evidence>
<dbReference type="InterPro" id="IPR042092">
    <property type="entry name" value="PsdUridine_s_RsuA/RluB/E/F_cat"/>
</dbReference>
<sequence>MTLSASAAVPNLKALQKAAAALNDVPKATLAHTAQKICGRCLLKGDLVYSTVEAGLEAGSGYVATCSFSEELSSSLDIHEVLSGAVAASKKAAEHNAASAALSKLGIKTHWSTDFAPTETEGTYFQVPPPTPQDPESQLAQLLQEVGADEPEFNINQVDGQWQGSVVLRFQGVVAQSMAEAKREAAMAALEAMPLWSSRHVYNTGGSKERDAESFAVGAHGRSATIVDPEFDGTLDYKSLLLRQLQTLFPKCVRTLSEGTDVKYTTHSCGLASASWLGCVQLPCLGEMSTCKPIWSPVPLSEEIVPKKKSLQLVAFTALRLLSTGTRPILPPQVYSVPRRVKNSPCRVFALSKPRGMVATMSTDPSKGGGAMAAWINCILPGLRLFTIGGLDKNTSGLLLVTNDGQFAKEVTAFRGCEKEYWCGVDVARNVDADAADALVQGTCAHLLGGFEFDHPQKATKFVARAKEARQLLPEEQASALSHATLDEGAGRQGVRLIFCVTVDTGSCQVVKRMMAAAGMPAATQHLERIGNLRLADLQLSQPGIHVELSSEDAELLRRSCVASQADESEASCASGQVAE</sequence>
<dbReference type="Proteomes" id="UP000626109">
    <property type="component" value="Unassembled WGS sequence"/>
</dbReference>
<dbReference type="InterPro" id="IPR050343">
    <property type="entry name" value="RsuA_PseudoU_synthase"/>
</dbReference>
<evidence type="ECO:0000313" key="4">
    <source>
        <dbReference type="Proteomes" id="UP000626109"/>
    </source>
</evidence>
<dbReference type="InterPro" id="IPR014720">
    <property type="entry name" value="dsRBD_dom"/>
</dbReference>
<organism evidence="3 4">
    <name type="scientific">Polarella glacialis</name>
    <name type="common">Dinoflagellate</name>
    <dbReference type="NCBI Taxonomy" id="89957"/>
    <lineage>
        <taxon>Eukaryota</taxon>
        <taxon>Sar</taxon>
        <taxon>Alveolata</taxon>
        <taxon>Dinophyceae</taxon>
        <taxon>Suessiales</taxon>
        <taxon>Suessiaceae</taxon>
        <taxon>Polarella</taxon>
    </lineage>
</organism>
<dbReference type="GO" id="GO:0003723">
    <property type="term" value="F:RNA binding"/>
    <property type="evidence" value="ECO:0007669"/>
    <property type="project" value="InterPro"/>
</dbReference>
<feature type="domain" description="DRBM" evidence="2">
    <location>
        <begin position="135"/>
        <end position="194"/>
    </location>
</feature>
<comment type="caution">
    <text evidence="3">The sequence shown here is derived from an EMBL/GenBank/DDBJ whole genome shotgun (WGS) entry which is preliminary data.</text>
</comment>
<gene>
    <name evidence="3" type="ORF">PGLA2088_LOCUS7686</name>
</gene>
<proteinExistence type="predicted"/>
<dbReference type="PANTHER" id="PTHR47683:SF2">
    <property type="entry name" value="RNA-BINDING S4 DOMAIN-CONTAINING PROTEIN"/>
    <property type="match status" value="1"/>
</dbReference>
<accession>A0A813IEV4</accession>
<dbReference type="Pfam" id="PF00849">
    <property type="entry name" value="PseudoU_synth_2"/>
    <property type="match status" value="1"/>
</dbReference>
<dbReference type="SUPFAM" id="SSF55120">
    <property type="entry name" value="Pseudouridine synthase"/>
    <property type="match status" value="1"/>
</dbReference>
<dbReference type="PANTHER" id="PTHR47683">
    <property type="entry name" value="PSEUDOURIDINE SYNTHASE FAMILY PROTEIN-RELATED"/>
    <property type="match status" value="1"/>
</dbReference>
<dbReference type="SMART" id="SM00358">
    <property type="entry name" value="DSRM"/>
    <property type="match status" value="2"/>
</dbReference>
<evidence type="ECO:0000256" key="1">
    <source>
        <dbReference type="ARBA" id="ARBA00023235"/>
    </source>
</evidence>
<dbReference type="GO" id="GO:0009982">
    <property type="term" value="F:pseudouridine synthase activity"/>
    <property type="evidence" value="ECO:0007669"/>
    <property type="project" value="InterPro"/>
</dbReference>
<dbReference type="InterPro" id="IPR006145">
    <property type="entry name" value="PsdUridine_synth_RsuA/RluA"/>
</dbReference>
<dbReference type="AlphaFoldDB" id="A0A813IEV4"/>
<dbReference type="GO" id="GO:0001522">
    <property type="term" value="P:pseudouridine synthesis"/>
    <property type="evidence" value="ECO:0007669"/>
    <property type="project" value="InterPro"/>
</dbReference>
<keyword evidence="1" id="KW-0413">Isomerase</keyword>
<reference evidence="3" key="1">
    <citation type="submission" date="2021-02" db="EMBL/GenBank/DDBJ databases">
        <authorList>
            <person name="Dougan E. K."/>
            <person name="Rhodes N."/>
            <person name="Thang M."/>
            <person name="Chan C."/>
        </authorList>
    </citation>
    <scope>NUCLEOTIDE SEQUENCE</scope>
</reference>
<dbReference type="InterPro" id="IPR020103">
    <property type="entry name" value="PsdUridine_synth_cat_dom_sf"/>
</dbReference>
<dbReference type="EMBL" id="CAJNNW010008089">
    <property type="protein sequence ID" value="CAE8649732.1"/>
    <property type="molecule type" value="Genomic_DNA"/>
</dbReference>
<dbReference type="InterPro" id="IPR020094">
    <property type="entry name" value="TruA/RsuA/RluB/E/F_N"/>
</dbReference>
<protein>
    <recommendedName>
        <fullName evidence="2">DRBM domain-containing protein</fullName>
    </recommendedName>
</protein>
<dbReference type="Gene3D" id="3.30.70.580">
    <property type="entry name" value="Pseudouridine synthase I, catalytic domain, N-terminal subdomain"/>
    <property type="match status" value="1"/>
</dbReference>
<dbReference type="Gene3D" id="3.30.70.1560">
    <property type="entry name" value="Alpha-L RNA-binding motif"/>
    <property type="match status" value="1"/>
</dbReference>
<feature type="domain" description="DRBM" evidence="2">
    <location>
        <begin position="26"/>
        <end position="106"/>
    </location>
</feature>
<name>A0A813IEV4_POLGL</name>
<evidence type="ECO:0000313" key="3">
    <source>
        <dbReference type="EMBL" id="CAE8649732.1"/>
    </source>
</evidence>